<dbReference type="RefSeq" id="WP_171624868.1">
    <property type="nucleotide sequence ID" value="NZ_JABBPG010000001.1"/>
</dbReference>
<dbReference type="Proteomes" id="UP000586305">
    <property type="component" value="Unassembled WGS sequence"/>
</dbReference>
<comment type="caution">
    <text evidence="1">The sequence shown here is derived from an EMBL/GenBank/DDBJ whole genome shotgun (WGS) entry which is preliminary data.</text>
</comment>
<evidence type="ECO:0000313" key="2">
    <source>
        <dbReference type="Proteomes" id="UP000586305"/>
    </source>
</evidence>
<protein>
    <submittedName>
        <fullName evidence="1">Uncharacterized protein</fullName>
    </submittedName>
</protein>
<name>A0A849VDJ8_9GAMM</name>
<organism evidence="1 2">
    <name type="scientific">Pseudoalteromonas caenipelagi</name>
    <dbReference type="NCBI Taxonomy" id="2726988"/>
    <lineage>
        <taxon>Bacteria</taxon>
        <taxon>Pseudomonadati</taxon>
        <taxon>Pseudomonadota</taxon>
        <taxon>Gammaproteobacteria</taxon>
        <taxon>Alteromonadales</taxon>
        <taxon>Pseudoalteromonadaceae</taxon>
        <taxon>Pseudoalteromonas</taxon>
    </lineage>
</organism>
<accession>A0A849VDJ8</accession>
<dbReference type="AlphaFoldDB" id="A0A849VDJ8"/>
<sequence>MKLSKIKKQKLKSLSQTGNKLNNEQTHAVAGGTYTNPALTCISCLTNCPLYKCNV</sequence>
<gene>
    <name evidence="1" type="ORF">HG263_04620</name>
</gene>
<reference evidence="1 2" key="1">
    <citation type="submission" date="2020-04" db="EMBL/GenBank/DDBJ databases">
        <title>Pseudoalteromonas caenipelagi sp. nov., isolated from a tidal flat.</title>
        <authorList>
            <person name="Park S."/>
            <person name="Yoon J.-H."/>
        </authorList>
    </citation>
    <scope>NUCLEOTIDE SEQUENCE [LARGE SCALE GENOMIC DNA]</scope>
    <source>
        <strain evidence="1 2">JBTF-M23</strain>
    </source>
</reference>
<evidence type="ECO:0000313" key="1">
    <source>
        <dbReference type="EMBL" id="NOU49817.1"/>
    </source>
</evidence>
<dbReference type="EMBL" id="JABBPG010000001">
    <property type="protein sequence ID" value="NOU49817.1"/>
    <property type="molecule type" value="Genomic_DNA"/>
</dbReference>
<keyword evidence="2" id="KW-1185">Reference proteome</keyword>
<proteinExistence type="predicted"/>